<keyword evidence="3" id="KW-0808">Transferase</keyword>
<gene>
    <name evidence="7" type="ORF">C3L50_08790</name>
</gene>
<dbReference type="Pfam" id="PF07669">
    <property type="entry name" value="Eco57I"/>
    <property type="match status" value="1"/>
</dbReference>
<dbReference type="GO" id="GO:0006304">
    <property type="term" value="P:DNA modification"/>
    <property type="evidence" value="ECO:0007669"/>
    <property type="project" value="InterPro"/>
</dbReference>
<keyword evidence="8" id="KW-1185">Reference proteome</keyword>
<dbReference type="GO" id="GO:0009007">
    <property type="term" value="F:site-specific DNA-methyltransferase (adenine-specific) activity"/>
    <property type="evidence" value="ECO:0007669"/>
    <property type="project" value="UniProtKB-EC"/>
</dbReference>
<evidence type="ECO:0000256" key="3">
    <source>
        <dbReference type="ARBA" id="ARBA00022679"/>
    </source>
</evidence>
<reference evidence="7 8" key="1">
    <citation type="submission" date="2018-01" db="EMBL/GenBank/DDBJ databases">
        <authorList>
            <person name="Gaut B.S."/>
            <person name="Morton B.R."/>
            <person name="Clegg M.T."/>
            <person name="Duvall M.R."/>
        </authorList>
    </citation>
    <scope>NUCLEOTIDE SEQUENCE [LARGE SCALE GENOMIC DNA]</scope>
    <source>
        <strain evidence="7 8">HR-AY</strain>
    </source>
</reference>
<dbReference type="GO" id="GO:0003676">
    <property type="term" value="F:nucleic acid binding"/>
    <property type="evidence" value="ECO:0007669"/>
    <property type="project" value="InterPro"/>
</dbReference>
<evidence type="ECO:0000256" key="2">
    <source>
        <dbReference type="ARBA" id="ARBA00022603"/>
    </source>
</evidence>
<dbReference type="PANTHER" id="PTHR33841:SF1">
    <property type="entry name" value="DNA METHYLTRANSFERASE A"/>
    <property type="match status" value="1"/>
</dbReference>
<dbReference type="InterPro" id="IPR029063">
    <property type="entry name" value="SAM-dependent_MTases_sf"/>
</dbReference>
<dbReference type="InterPro" id="IPR050953">
    <property type="entry name" value="N4_N6_ade-DNA_methylase"/>
</dbReference>
<dbReference type="GO" id="GO:0032259">
    <property type="term" value="P:methylation"/>
    <property type="evidence" value="ECO:0007669"/>
    <property type="project" value="UniProtKB-KW"/>
</dbReference>
<dbReference type="PROSITE" id="PS00092">
    <property type="entry name" value="N6_MTASE"/>
    <property type="match status" value="1"/>
</dbReference>
<comment type="caution">
    <text evidence="7">The sequence shown here is derived from an EMBL/GenBank/DDBJ whole genome shotgun (WGS) entry which is preliminary data.</text>
</comment>
<evidence type="ECO:0000259" key="6">
    <source>
        <dbReference type="Pfam" id="PF07669"/>
    </source>
</evidence>
<dbReference type="AlphaFoldDB" id="A0A2S5ACE4"/>
<sequence>MEKVRENEFLVDVLKKLDFFSSDPSIKNDFPEIVFTKNPSSNLHPKHYIALEFAENLEADAVYFKYYDDNRFCVPQVYFYDNSNGIYDKNKIAEIHRNVYSSNQVALIVVVDTVSIQLFDTKESVKLIDNQISNLNCLIKETPFNVEEKLKILKGFFNAKKLNSGLFWENRDNSKHFLKNTSAYEKLVEILNKIKFGFIKDFTNKSLKKDFAEDLLFKCILIKYLEENGLEYAQKFYKKNKIGYNTLNEILSNKKIIDLFTALEGHFNGGVFEISPRDKNGNIDLIEKEKRENYLKENSLETLAEHLDGTLDKGNQISLWQEYSFKYMPIELISNFYEEFIQKEEDKNKGTVYTPSHLVNLLIDECLPISANEEDLKTNVKLADVSCGSGIFITTAFKRLVQRLRVRKWVEAGRPTYLPNPTLKEVKDILTKNIFGVDLHPTAVKLTKFSLQLALCQLVPNDELWTWNDEKVFENLENENIFQEDFFDFLSKEKYHNFHESFDLIIGNPPFFPLTENKEKPEYSTITKKLKQEINFEFSVKIPDNQLALMFLEASSVLLKPKADLCFIQKSTSLLFNKGKGVKEFRNSLFNQFYVHQIIDFTLLKNYLYKSKSKTTVDDLGKPIYENGKLKKTASTAVESCAIFYKKEKVEDYNTLHIVSRLLKNTIEGLSFEFDYYDFHELSKNQILEDDTIWRSNLLGGNRLNHLIKKLNVTNSFQTNLKDYVLNHLGIDERAYSEGFMKGTPQGKIDGKNFFCDYASNKDVLFVSNFKENKLIKFPENFDFYYVPNEKAFLGPLMTIRENILNGKLFYLTHNCDVAYDSQIVGISFAELNKKDIISFENKIKVNEKINALKTVSTCSKFFLGKSSVITKKEIDNWTIPLNSDEIQISFAEKIVMNDVLDNIYPSWYEKKPKVNEIATIIELNEFEDIFNQSFNSIYKKEDKEQRLRKLFIGNDFYALEFYYSNESYEKQIIKNAEFEIDEIIRNNISRNAVVNRVLKIYGENTITLIKPKNLRYWLKSIALRDVDDVFDEMIEAGF</sequence>
<dbReference type="Proteomes" id="UP000237310">
    <property type="component" value="Unassembled WGS sequence"/>
</dbReference>
<name>A0A2S5ACE4_9FLAO</name>
<evidence type="ECO:0000313" key="7">
    <source>
        <dbReference type="EMBL" id="POY39917.1"/>
    </source>
</evidence>
<accession>A0A2S5ACE4</accession>
<dbReference type="EMBL" id="PQVG01000004">
    <property type="protein sequence ID" value="POY39917.1"/>
    <property type="molecule type" value="Genomic_DNA"/>
</dbReference>
<comment type="catalytic activity">
    <reaction evidence="5">
        <text>a 2'-deoxyadenosine in DNA + S-adenosyl-L-methionine = an N(6)-methyl-2'-deoxyadenosine in DNA + S-adenosyl-L-homocysteine + H(+)</text>
        <dbReference type="Rhea" id="RHEA:15197"/>
        <dbReference type="Rhea" id="RHEA-COMP:12418"/>
        <dbReference type="Rhea" id="RHEA-COMP:12419"/>
        <dbReference type="ChEBI" id="CHEBI:15378"/>
        <dbReference type="ChEBI" id="CHEBI:57856"/>
        <dbReference type="ChEBI" id="CHEBI:59789"/>
        <dbReference type="ChEBI" id="CHEBI:90615"/>
        <dbReference type="ChEBI" id="CHEBI:90616"/>
        <dbReference type="EC" id="2.1.1.72"/>
    </reaction>
</comment>
<dbReference type="Gene3D" id="3.40.50.150">
    <property type="entry name" value="Vaccinia Virus protein VP39"/>
    <property type="match status" value="1"/>
</dbReference>
<protein>
    <recommendedName>
        <fullName evidence="1">site-specific DNA-methyltransferase (adenine-specific)</fullName>
        <ecNumber evidence="1">2.1.1.72</ecNumber>
    </recommendedName>
</protein>
<proteinExistence type="predicted"/>
<organism evidence="7 8">
    <name type="scientific">Flavobacterium alvei</name>
    <dbReference type="NCBI Taxonomy" id="2080416"/>
    <lineage>
        <taxon>Bacteria</taxon>
        <taxon>Pseudomonadati</taxon>
        <taxon>Bacteroidota</taxon>
        <taxon>Flavobacteriia</taxon>
        <taxon>Flavobacteriales</taxon>
        <taxon>Flavobacteriaceae</taxon>
        <taxon>Flavobacterium</taxon>
    </lineage>
</organism>
<dbReference type="PANTHER" id="PTHR33841">
    <property type="entry name" value="DNA METHYLTRANSFERASE YEEA-RELATED"/>
    <property type="match status" value="1"/>
</dbReference>
<evidence type="ECO:0000313" key="8">
    <source>
        <dbReference type="Proteomes" id="UP000237310"/>
    </source>
</evidence>
<dbReference type="EC" id="2.1.1.72" evidence="1"/>
<dbReference type="InterPro" id="IPR002052">
    <property type="entry name" value="DNA_methylase_N6_adenine_CS"/>
</dbReference>
<dbReference type="SUPFAM" id="SSF53335">
    <property type="entry name" value="S-adenosyl-L-methionine-dependent methyltransferases"/>
    <property type="match status" value="1"/>
</dbReference>
<evidence type="ECO:0000256" key="1">
    <source>
        <dbReference type="ARBA" id="ARBA00011900"/>
    </source>
</evidence>
<keyword evidence="2" id="KW-0489">Methyltransferase</keyword>
<keyword evidence="4" id="KW-0949">S-adenosyl-L-methionine</keyword>
<evidence type="ECO:0000256" key="5">
    <source>
        <dbReference type="ARBA" id="ARBA00047942"/>
    </source>
</evidence>
<dbReference type="PRINTS" id="PR00507">
    <property type="entry name" value="N12N6MTFRASE"/>
</dbReference>
<evidence type="ECO:0000256" key="4">
    <source>
        <dbReference type="ARBA" id="ARBA00022691"/>
    </source>
</evidence>
<dbReference type="InterPro" id="IPR011639">
    <property type="entry name" value="MethylTrfase_TaqI-like_dom"/>
</dbReference>
<dbReference type="OrthoDB" id="32195at2"/>
<dbReference type="RefSeq" id="WP_103805805.1">
    <property type="nucleotide sequence ID" value="NZ_PQVG01000004.1"/>
</dbReference>
<feature type="domain" description="Type II methyltransferase M.TaqI-like" evidence="6">
    <location>
        <begin position="432"/>
        <end position="601"/>
    </location>
</feature>